<evidence type="ECO:0000259" key="10">
    <source>
        <dbReference type="SMART" id="SM01081"/>
    </source>
</evidence>
<dbReference type="GO" id="GO:0030203">
    <property type="term" value="P:glycosaminoglycan metabolic process"/>
    <property type="evidence" value="ECO:0007669"/>
    <property type="project" value="TreeGrafter"/>
</dbReference>
<reference evidence="12" key="3">
    <citation type="submission" date="2015-06" db="UniProtKB">
        <authorList>
            <consortium name="EnsemblMetazoa"/>
        </authorList>
    </citation>
    <scope>IDENTIFICATION</scope>
</reference>
<evidence type="ECO:0000256" key="6">
    <source>
        <dbReference type="ARBA" id="ARBA00030512"/>
    </source>
</evidence>
<dbReference type="InterPro" id="IPR014756">
    <property type="entry name" value="Ig_E-set"/>
</dbReference>
<dbReference type="InterPro" id="IPR029018">
    <property type="entry name" value="Hex-like_dom2"/>
</dbReference>
<dbReference type="STRING" id="283909.R7TVS6"/>
<dbReference type="EnsemblMetazoa" id="CapteT225614">
    <property type="protein sequence ID" value="CapteP225614"/>
    <property type="gene ID" value="CapteG225614"/>
</dbReference>
<dbReference type="Pfam" id="PF00728">
    <property type="entry name" value="Glyco_hydro_20"/>
    <property type="match status" value="1"/>
</dbReference>
<dbReference type="Gene3D" id="3.30.379.10">
    <property type="entry name" value="Chitobiase/beta-hexosaminidase domain 2-like"/>
    <property type="match status" value="1"/>
</dbReference>
<evidence type="ECO:0000256" key="8">
    <source>
        <dbReference type="PIRSR" id="PIRSR625705-1"/>
    </source>
</evidence>
<dbReference type="Gene3D" id="3.20.20.80">
    <property type="entry name" value="Glycosidases"/>
    <property type="match status" value="1"/>
</dbReference>
<evidence type="ECO:0000256" key="3">
    <source>
        <dbReference type="ARBA" id="ARBA00012663"/>
    </source>
</evidence>
<dbReference type="EC" id="3.2.1.52" evidence="3"/>
<dbReference type="SUPFAM" id="SSF81296">
    <property type="entry name" value="E set domains"/>
    <property type="match status" value="1"/>
</dbReference>
<dbReference type="GO" id="GO:0016020">
    <property type="term" value="C:membrane"/>
    <property type="evidence" value="ECO:0007669"/>
    <property type="project" value="TreeGrafter"/>
</dbReference>
<reference evidence="11 13" key="2">
    <citation type="journal article" date="2013" name="Nature">
        <title>Insights into bilaterian evolution from three spiralian genomes.</title>
        <authorList>
            <person name="Simakov O."/>
            <person name="Marletaz F."/>
            <person name="Cho S.J."/>
            <person name="Edsinger-Gonzales E."/>
            <person name="Havlak P."/>
            <person name="Hellsten U."/>
            <person name="Kuo D.H."/>
            <person name="Larsson T."/>
            <person name="Lv J."/>
            <person name="Arendt D."/>
            <person name="Savage R."/>
            <person name="Osoegawa K."/>
            <person name="de Jong P."/>
            <person name="Grimwood J."/>
            <person name="Chapman J.A."/>
            <person name="Shapiro H."/>
            <person name="Aerts A."/>
            <person name="Otillar R.P."/>
            <person name="Terry A.Y."/>
            <person name="Boore J.L."/>
            <person name="Grigoriev I.V."/>
            <person name="Lindberg D.R."/>
            <person name="Seaver E.C."/>
            <person name="Weisblat D.A."/>
            <person name="Putnam N.H."/>
            <person name="Rokhsar D.S."/>
        </authorList>
    </citation>
    <scope>NUCLEOTIDE SEQUENCE</scope>
    <source>
        <strain evidence="11 13">I ESC-2004</strain>
    </source>
</reference>
<dbReference type="SUPFAM" id="SSF49384">
    <property type="entry name" value="Carbohydrate-binding domain"/>
    <property type="match status" value="1"/>
</dbReference>
<feature type="transmembrane region" description="Helical" evidence="9">
    <location>
        <begin position="39"/>
        <end position="57"/>
    </location>
</feature>
<evidence type="ECO:0000256" key="9">
    <source>
        <dbReference type="SAM" id="Phobius"/>
    </source>
</evidence>
<dbReference type="HOGENOM" id="CLU_007082_4_1_1"/>
<comment type="similarity">
    <text evidence="2">Belongs to the glycosyl hydrolase 20 family.</text>
</comment>
<reference evidence="13" key="1">
    <citation type="submission" date="2012-12" db="EMBL/GenBank/DDBJ databases">
        <authorList>
            <person name="Hellsten U."/>
            <person name="Grimwood J."/>
            <person name="Chapman J.A."/>
            <person name="Shapiro H."/>
            <person name="Aerts A."/>
            <person name="Otillar R.P."/>
            <person name="Terry A.Y."/>
            <person name="Boore J.L."/>
            <person name="Simakov O."/>
            <person name="Marletaz F."/>
            <person name="Cho S.-J."/>
            <person name="Edsinger-Gonzales E."/>
            <person name="Havlak P."/>
            <person name="Kuo D.-H."/>
            <person name="Larsson T."/>
            <person name="Lv J."/>
            <person name="Arendt D."/>
            <person name="Savage R."/>
            <person name="Osoegawa K."/>
            <person name="de Jong P."/>
            <person name="Lindberg D.R."/>
            <person name="Seaver E.C."/>
            <person name="Weisblat D.A."/>
            <person name="Putnam N.H."/>
            <person name="Grigoriev I.V."/>
            <person name="Rokhsar D.S."/>
        </authorList>
    </citation>
    <scope>NUCLEOTIDE SEQUENCE</scope>
    <source>
        <strain evidence="13">I ESC-2004</strain>
    </source>
</reference>
<keyword evidence="4" id="KW-0378">Hydrolase</keyword>
<evidence type="ECO:0000256" key="2">
    <source>
        <dbReference type="ARBA" id="ARBA00006285"/>
    </source>
</evidence>
<evidence type="ECO:0000256" key="1">
    <source>
        <dbReference type="ARBA" id="ARBA00001231"/>
    </source>
</evidence>
<dbReference type="SUPFAM" id="SSF55545">
    <property type="entry name" value="beta-N-acetylhexosaminidase-like domain"/>
    <property type="match status" value="1"/>
</dbReference>
<keyword evidence="13" id="KW-1185">Reference proteome</keyword>
<feature type="active site" description="Proton donor" evidence="8">
    <location>
        <position position="581"/>
    </location>
</feature>
<protein>
    <recommendedName>
        <fullName evidence="3">beta-N-acetylhexosaminidase</fullName>
        <ecNumber evidence="3">3.2.1.52</ecNumber>
    </recommendedName>
    <alternativeName>
        <fullName evidence="6">Beta-N-acetylhexosaminidase</fullName>
    </alternativeName>
    <alternativeName>
        <fullName evidence="7">N-acetyl-beta-glucosaminidase</fullName>
    </alternativeName>
</protein>
<keyword evidence="9" id="KW-1133">Transmembrane helix</keyword>
<dbReference type="InterPro" id="IPR013783">
    <property type="entry name" value="Ig-like_fold"/>
</dbReference>
<dbReference type="PANTHER" id="PTHR22600">
    <property type="entry name" value="BETA-HEXOSAMINIDASE"/>
    <property type="match status" value="1"/>
</dbReference>
<dbReference type="Pfam" id="PF03173">
    <property type="entry name" value="CHB_HEX"/>
    <property type="match status" value="1"/>
</dbReference>
<evidence type="ECO:0000313" key="12">
    <source>
        <dbReference type="EnsemblMetazoa" id="CapteP225614"/>
    </source>
</evidence>
<dbReference type="OMA" id="SANCEIP"/>
<dbReference type="AlphaFoldDB" id="R7TVS6"/>
<sequence length="904" mass="103494">MHQARSNHLGTKPSSPKQPVKCEEAMLRRILFRVHPVRVLRYAVGALFLLLLIIPLLNLRSEPVVLLTHHQAILNYLSQNLDVRYRLLANRKDNFHVDLTFTNLGDEVIRTGPWSIYFHHMHYINTDAFNAVPSPIFTMEHVNSYLFKIQPTKNFPNLTTDEYVTVRMTGGGWVVSRSDIMPNWYVSIDSSNSSQPRYLMSTMSEDLEFVGPFDEAIKWKRHPGDLYEPFSPERRYVKNAVNESAIVSRLLLPAPVSMERTSSDLTISSDWQILYSTNLLNEGEYLSNVLHLNALHASEVHGSCDRSILLRIDASIAEDTRGDSTYELYIDAQHSCVTVVGSGPAGVFYGCQSLLQLLPSPSLPAVLPGVRILDHPRFPYRGLMIDVSRNFFGMQHIKSVIDGMSTYKMNVLHLHLADDEGWRLQIPGLPELTDVGGQRCHDLQERSCIMPMHGSGPFNDTSGSGYYTVEEYMSILEYAQSRHITVLPEFDMPGHSHAAIHSMKSRYLKYAENGHVDEGLRFLLSDLKDTSYYRSGQFFKDSAINPCLESTYRFIEFVMTAVIHMHKDVQPLKRYHFGGDEVPQSAYGGSLACQEFRKVNLQIRSSKQLKNYFIRRVAQIASSLNIGLQGWEDAFTRPSGGHMSVEAMRLPEVVSNAWYHIWGSNMEANVYNMANSGYKIVLSSTSHLYFDNPQEPDPEDWGLHWATRYVDTRRTFYYRPDSFYDNIDFGFWGDRMSRKGVCVNEQTCPALKRKDNILGISGVVWSEEIRTKQRLDQMLWPRLLAVAERAWHKAPWEEMQGPQMQRARANDWREFASAVGHREIPRLVRMGYSPYLPLPGVSFHSGLVRVNTMFPGLLVQYSKDQRDWFDFKPGTYLSGRSYFSTVTQDGKYRSRTVAYSVPVD</sequence>
<dbReference type="PANTHER" id="PTHR22600:SF57">
    <property type="entry name" value="BETA-N-ACETYLHEXOSAMINIDASE"/>
    <property type="match status" value="1"/>
</dbReference>
<dbReference type="Pfam" id="PF02838">
    <property type="entry name" value="Glyco_hydro_20b"/>
    <property type="match status" value="1"/>
</dbReference>
<dbReference type="GO" id="GO:0005975">
    <property type="term" value="P:carbohydrate metabolic process"/>
    <property type="evidence" value="ECO:0007669"/>
    <property type="project" value="InterPro"/>
</dbReference>
<evidence type="ECO:0000256" key="5">
    <source>
        <dbReference type="ARBA" id="ARBA00023295"/>
    </source>
</evidence>
<keyword evidence="9" id="KW-0812">Transmembrane</keyword>
<dbReference type="PRINTS" id="PR00738">
    <property type="entry name" value="GLHYDRLASE20"/>
</dbReference>
<dbReference type="InterPro" id="IPR017853">
    <property type="entry name" value="GH"/>
</dbReference>
<organism evidence="11">
    <name type="scientific">Capitella teleta</name>
    <name type="common">Polychaete worm</name>
    <dbReference type="NCBI Taxonomy" id="283909"/>
    <lineage>
        <taxon>Eukaryota</taxon>
        <taxon>Metazoa</taxon>
        <taxon>Spiralia</taxon>
        <taxon>Lophotrochozoa</taxon>
        <taxon>Annelida</taxon>
        <taxon>Polychaeta</taxon>
        <taxon>Sedentaria</taxon>
        <taxon>Scolecida</taxon>
        <taxon>Capitellidae</taxon>
        <taxon>Capitella</taxon>
    </lineage>
</organism>
<dbReference type="Gene3D" id="2.60.40.290">
    <property type="match status" value="1"/>
</dbReference>
<comment type="catalytic activity">
    <reaction evidence="1">
        <text>Hydrolysis of terminal non-reducing N-acetyl-D-hexosamine residues in N-acetyl-beta-D-hexosaminides.</text>
        <dbReference type="EC" id="3.2.1.52"/>
    </reaction>
</comment>
<dbReference type="EMBL" id="KB308489">
    <property type="protein sequence ID" value="ELT97692.1"/>
    <property type="molecule type" value="Genomic_DNA"/>
</dbReference>
<dbReference type="InterPro" id="IPR025705">
    <property type="entry name" value="Beta_hexosaminidase_sua/sub"/>
</dbReference>
<dbReference type="Pfam" id="PF03174">
    <property type="entry name" value="CHB_HEX_C"/>
    <property type="match status" value="1"/>
</dbReference>
<evidence type="ECO:0000313" key="13">
    <source>
        <dbReference type="Proteomes" id="UP000014760"/>
    </source>
</evidence>
<evidence type="ECO:0000256" key="7">
    <source>
        <dbReference type="ARBA" id="ARBA00033000"/>
    </source>
</evidence>
<keyword evidence="5" id="KW-0326">Glycosidase</keyword>
<dbReference type="Gene3D" id="2.60.40.10">
    <property type="entry name" value="Immunoglobulins"/>
    <property type="match status" value="1"/>
</dbReference>
<dbReference type="InterPro" id="IPR004867">
    <property type="entry name" value="CHB_C_dom"/>
</dbReference>
<evidence type="ECO:0000313" key="11">
    <source>
        <dbReference type="EMBL" id="ELT97692.1"/>
    </source>
</evidence>
<proteinExistence type="inferred from homology"/>
<dbReference type="EMBL" id="AMQN01010767">
    <property type="status" value="NOT_ANNOTATED_CDS"/>
    <property type="molecule type" value="Genomic_DNA"/>
</dbReference>
<feature type="domain" description="Chitobiase/beta-hexosaminidases N-terminal" evidence="10">
    <location>
        <begin position="79"/>
        <end position="234"/>
    </location>
</feature>
<dbReference type="SUPFAM" id="SSF51445">
    <property type="entry name" value="(Trans)glycosidases"/>
    <property type="match status" value="1"/>
</dbReference>
<dbReference type="InterPro" id="IPR015882">
    <property type="entry name" value="HEX_bac_N"/>
</dbReference>
<evidence type="ECO:0000256" key="4">
    <source>
        <dbReference type="ARBA" id="ARBA00022801"/>
    </source>
</evidence>
<dbReference type="SMART" id="SM01081">
    <property type="entry name" value="CHB_HEX"/>
    <property type="match status" value="1"/>
</dbReference>
<dbReference type="GO" id="GO:0030247">
    <property type="term" value="F:polysaccharide binding"/>
    <property type="evidence" value="ECO:0007669"/>
    <property type="project" value="InterPro"/>
</dbReference>
<dbReference type="InterPro" id="IPR012291">
    <property type="entry name" value="CBM2_carb-bd_dom_sf"/>
</dbReference>
<dbReference type="OrthoDB" id="428480at2759"/>
<dbReference type="Proteomes" id="UP000014760">
    <property type="component" value="Unassembled WGS sequence"/>
</dbReference>
<name>R7TVS6_CAPTE</name>
<keyword evidence="9" id="KW-0472">Membrane</keyword>
<gene>
    <name evidence="11" type="ORF">CAPTEDRAFT_225614</name>
</gene>
<dbReference type="InterPro" id="IPR004866">
    <property type="entry name" value="CHB/HEX_N_dom"/>
</dbReference>
<dbReference type="GO" id="GO:0004563">
    <property type="term" value="F:beta-N-acetylhexosaminidase activity"/>
    <property type="evidence" value="ECO:0007669"/>
    <property type="project" value="UniProtKB-EC"/>
</dbReference>
<dbReference type="InterPro" id="IPR008965">
    <property type="entry name" value="CBM2/CBM3_carb-bd_dom_sf"/>
</dbReference>
<dbReference type="InterPro" id="IPR015883">
    <property type="entry name" value="Glyco_hydro_20_cat"/>
</dbReference>
<accession>R7TVS6</accession>